<evidence type="ECO:0000313" key="2">
    <source>
        <dbReference type="Proteomes" id="UP000660021"/>
    </source>
</evidence>
<gene>
    <name evidence="1" type="ORF">H8S34_09720</name>
</gene>
<organism evidence="1 2">
    <name type="scientific">Pseudoflavonifractor hominis</name>
    <dbReference type="NCBI Taxonomy" id="2763059"/>
    <lineage>
        <taxon>Bacteria</taxon>
        <taxon>Bacillati</taxon>
        <taxon>Bacillota</taxon>
        <taxon>Clostridia</taxon>
        <taxon>Eubacteriales</taxon>
        <taxon>Oscillospiraceae</taxon>
        <taxon>Pseudoflavonifractor</taxon>
    </lineage>
</organism>
<protein>
    <recommendedName>
        <fullName evidence="3">Terminase</fullName>
    </recommendedName>
</protein>
<dbReference type="RefSeq" id="WP_186963848.1">
    <property type="nucleotide sequence ID" value="NZ_JACOPR010000005.1"/>
</dbReference>
<comment type="caution">
    <text evidence="1">The sequence shown here is derived from an EMBL/GenBank/DDBJ whole genome shotgun (WGS) entry which is preliminary data.</text>
</comment>
<dbReference type="EMBL" id="JACOPR010000005">
    <property type="protein sequence ID" value="MBC5731105.1"/>
    <property type="molecule type" value="Genomic_DNA"/>
</dbReference>
<reference evidence="1 2" key="1">
    <citation type="submission" date="2020-08" db="EMBL/GenBank/DDBJ databases">
        <title>Genome public.</title>
        <authorList>
            <person name="Liu C."/>
            <person name="Sun Q."/>
        </authorList>
    </citation>
    <scope>NUCLEOTIDE SEQUENCE [LARGE SCALE GENOMIC DNA]</scope>
    <source>
        <strain evidence="1 2">New-38</strain>
    </source>
</reference>
<dbReference type="InterPro" id="IPR038628">
    <property type="entry name" value="XkdM-like_sf"/>
</dbReference>
<dbReference type="InterPro" id="IPR018989">
    <property type="entry name" value="DUF2001"/>
</dbReference>
<evidence type="ECO:0008006" key="3">
    <source>
        <dbReference type="Google" id="ProtNLM"/>
    </source>
</evidence>
<name>A0ABR7HUB9_9FIRM</name>
<dbReference type="SUPFAM" id="SSF69279">
    <property type="entry name" value="Phage tail proteins"/>
    <property type="match status" value="1"/>
</dbReference>
<evidence type="ECO:0000313" key="1">
    <source>
        <dbReference type="EMBL" id="MBC5731105.1"/>
    </source>
</evidence>
<sequence>MAFLLERDTVNGAEGTVYITRNGKQIEVIGLKNIQPVGGIQSTDMRSIGTRVIQDKPNGVKLTAKGKVYYGSNGSNLFQEMLLNYITKGVMEYFDVQINNTDPTVSMGSQIMAYYGCHLTGEIPLSILDDEKAMLDYEFNFAYTRVARIQGFTDPVNVSQ</sequence>
<dbReference type="Pfam" id="PF09393">
    <property type="entry name" value="DUF2001"/>
    <property type="match status" value="1"/>
</dbReference>
<dbReference type="Proteomes" id="UP000660021">
    <property type="component" value="Unassembled WGS sequence"/>
</dbReference>
<proteinExistence type="predicted"/>
<accession>A0ABR7HUB9</accession>
<dbReference type="Gene3D" id="2.30.110.40">
    <property type="entry name" value="Phage tail tube protein"/>
    <property type="match status" value="1"/>
</dbReference>
<keyword evidence="2" id="KW-1185">Reference proteome</keyword>